<evidence type="ECO:0000313" key="3">
    <source>
        <dbReference type="EMBL" id="KRM89132.1"/>
    </source>
</evidence>
<dbReference type="InterPro" id="IPR050273">
    <property type="entry name" value="GppA/Ppx_hydrolase"/>
</dbReference>
<accession>A0A0R2CLJ0</accession>
<dbReference type="PANTHER" id="PTHR30005">
    <property type="entry name" value="EXOPOLYPHOSPHATASE"/>
    <property type="match status" value="1"/>
</dbReference>
<reference evidence="3 4" key="1">
    <citation type="journal article" date="2015" name="Genome Announc.">
        <title>Expanding the biotechnology potential of lactobacilli through comparative genomics of 213 strains and associated genera.</title>
        <authorList>
            <person name="Sun Z."/>
            <person name="Harris H.M."/>
            <person name="McCann A."/>
            <person name="Guo C."/>
            <person name="Argimon S."/>
            <person name="Zhang W."/>
            <person name="Yang X."/>
            <person name="Jeffery I.B."/>
            <person name="Cooney J.C."/>
            <person name="Kagawa T.F."/>
            <person name="Liu W."/>
            <person name="Song Y."/>
            <person name="Salvetti E."/>
            <person name="Wrobel A."/>
            <person name="Rasinkangas P."/>
            <person name="Parkhill J."/>
            <person name="Rea M.C."/>
            <person name="O'Sullivan O."/>
            <person name="Ritari J."/>
            <person name="Douillard F.P."/>
            <person name="Paul Ross R."/>
            <person name="Yang R."/>
            <person name="Briner A.E."/>
            <person name="Felis G.E."/>
            <person name="de Vos W.M."/>
            <person name="Barrangou R."/>
            <person name="Klaenhammer T.R."/>
            <person name="Caufield P.W."/>
            <person name="Cui Y."/>
            <person name="Zhang H."/>
            <person name="O'Toole P.W."/>
        </authorList>
    </citation>
    <scope>NUCLEOTIDE SEQUENCE [LARGE SCALE GENOMIC DNA]</scope>
    <source>
        <strain evidence="3 4">DSM 20605</strain>
    </source>
</reference>
<dbReference type="Pfam" id="PF02541">
    <property type="entry name" value="Ppx-GppA"/>
    <property type="match status" value="1"/>
</dbReference>
<protein>
    <submittedName>
        <fullName evidence="3">Exopolyphosphatase</fullName>
    </submittedName>
</protein>
<evidence type="ECO:0000313" key="4">
    <source>
        <dbReference type="Proteomes" id="UP000051576"/>
    </source>
</evidence>
<dbReference type="InterPro" id="IPR003695">
    <property type="entry name" value="Ppx_GppA_N"/>
</dbReference>
<sequence length="317" mass="34982">MVNFAVIDLGSNSIRLKISQINPDGSFIVTHQLKEMVRLSENMGEEKVLQPEPIARTIKALESFKQVYEQLPDLHLEAIATAAVRQAKNQAEFLKLVKKKIGVKFEVISGNQEAYLDFLGVSKTLKIGKKCLIMDTGGASTELIYVKNQKIQNLISLPFGSVTVSQEFALGNQVSPGNLFRAMTDVEQKLTDIDWILDAHKSNLVALGGSNRTLAKIARHKESESDELPSLHGFQLSGSQAVDIFANLVNLDRQQREDIPGLAKVRADVIVGGLIPISLLLRVLHIPKILFSNCGLRDGALFNYLAANDYPPKKLKK</sequence>
<dbReference type="AlphaFoldDB" id="A0A0R2CLJ0"/>
<keyword evidence="4" id="KW-1185">Reference proteome</keyword>
<dbReference type="Gene3D" id="3.30.420.150">
    <property type="entry name" value="Exopolyphosphatase. Domain 2"/>
    <property type="match status" value="1"/>
</dbReference>
<dbReference type="RefSeq" id="WP_056970486.1">
    <property type="nucleotide sequence ID" value="NZ_AYYX01000012.1"/>
</dbReference>
<dbReference type="STRING" id="1133569.FD21_GL000292"/>
<dbReference type="Proteomes" id="UP000051576">
    <property type="component" value="Unassembled WGS sequence"/>
</dbReference>
<comment type="caution">
    <text evidence="3">The sequence shown here is derived from an EMBL/GenBank/DDBJ whole genome shotgun (WGS) entry which is preliminary data.</text>
</comment>
<dbReference type="CDD" id="cd24052">
    <property type="entry name" value="ASKHA_NBD_HpPPX-GppA-like"/>
    <property type="match status" value="1"/>
</dbReference>
<name>A0A0R2CLJ0_9LACO</name>
<comment type="similarity">
    <text evidence="1">Belongs to the GppA/Ppx family.</text>
</comment>
<proteinExistence type="inferred from homology"/>
<dbReference type="eggNOG" id="COG0248">
    <property type="taxonomic scope" value="Bacteria"/>
</dbReference>
<organism evidence="3 4">
    <name type="scientific">Liquorilactobacillus vini DSM 20605</name>
    <dbReference type="NCBI Taxonomy" id="1133569"/>
    <lineage>
        <taxon>Bacteria</taxon>
        <taxon>Bacillati</taxon>
        <taxon>Bacillota</taxon>
        <taxon>Bacilli</taxon>
        <taxon>Lactobacillales</taxon>
        <taxon>Lactobacillaceae</taxon>
        <taxon>Liquorilactobacillus</taxon>
    </lineage>
</organism>
<dbReference type="EMBL" id="AYYX01000012">
    <property type="protein sequence ID" value="KRM89132.1"/>
    <property type="molecule type" value="Genomic_DNA"/>
</dbReference>
<dbReference type="PATRIC" id="fig|1133569.4.peg.310"/>
<evidence type="ECO:0000259" key="2">
    <source>
        <dbReference type="Pfam" id="PF02541"/>
    </source>
</evidence>
<dbReference type="Gene3D" id="3.30.420.40">
    <property type="match status" value="1"/>
</dbReference>
<dbReference type="SUPFAM" id="SSF53067">
    <property type="entry name" value="Actin-like ATPase domain"/>
    <property type="match status" value="2"/>
</dbReference>
<feature type="domain" description="Ppx/GppA phosphatase N-terminal" evidence="2">
    <location>
        <begin position="24"/>
        <end position="305"/>
    </location>
</feature>
<dbReference type="PANTHER" id="PTHR30005:SF0">
    <property type="entry name" value="RETROGRADE REGULATION PROTEIN 2"/>
    <property type="match status" value="1"/>
</dbReference>
<dbReference type="InterPro" id="IPR043129">
    <property type="entry name" value="ATPase_NBD"/>
</dbReference>
<gene>
    <name evidence="3" type="ORF">FD21_GL000292</name>
</gene>
<evidence type="ECO:0000256" key="1">
    <source>
        <dbReference type="ARBA" id="ARBA00007125"/>
    </source>
</evidence>